<dbReference type="Pfam" id="PF20214">
    <property type="entry name" value="DUF6574"/>
    <property type="match status" value="1"/>
</dbReference>
<dbReference type="EMBL" id="JAQIEY010000006">
    <property type="protein sequence ID" value="MDA3767482.1"/>
    <property type="molecule type" value="Genomic_DNA"/>
</dbReference>
<keyword evidence="2" id="KW-1133">Transmembrane helix</keyword>
<dbReference type="AlphaFoldDB" id="A0AAW5YTZ9"/>
<evidence type="ECO:0000259" key="3">
    <source>
        <dbReference type="Pfam" id="PF13240"/>
    </source>
</evidence>
<accession>A0AAW5YTZ9</accession>
<dbReference type="RefSeq" id="WP_271024275.1">
    <property type="nucleotide sequence ID" value="NZ_JAQIEY010000006.1"/>
</dbReference>
<feature type="region of interest" description="Disordered" evidence="1">
    <location>
        <begin position="31"/>
        <end position="63"/>
    </location>
</feature>
<name>A0AAW5YTZ9_9LACO</name>
<sequence length="289" mass="31892">MKECPNCHAEMGEDVNFCTNCGTDLRQVAVSEEKPAPAAPEPKAAPVQEAEVKAEGQADGQASGQAENVLSTYWQWLLHACKKPTEAVAAEKWYGLTTLILEDLFFILAVLAGMNNLASSLITSYPYFSSIITEITSYPYFSSIITELKSSFSSYVMISVVLGQVVVLAINYFAMKRFAKSEFDFLGYLNRYAHLSAYSLILNVLFLLFALTGNLGLQGIVFNMTAVVGFLALIYVLLEEKAEKIDQMQFALVISIIVLIVVMIVVNMFFKEFASKIASVISRLIGNSY</sequence>
<gene>
    <name evidence="4" type="ORF">PF586_03115</name>
</gene>
<dbReference type="InterPro" id="IPR026870">
    <property type="entry name" value="Zinc_ribbon_dom"/>
</dbReference>
<keyword evidence="2" id="KW-0472">Membrane</keyword>
<feature type="transmembrane region" description="Helical" evidence="2">
    <location>
        <begin position="219"/>
        <end position="238"/>
    </location>
</feature>
<protein>
    <submittedName>
        <fullName evidence="4">Zinc ribbon domain-containing protein</fullName>
    </submittedName>
</protein>
<feature type="domain" description="Zinc-ribbon" evidence="3">
    <location>
        <begin position="4"/>
        <end position="25"/>
    </location>
</feature>
<feature type="transmembrane region" description="Helical" evidence="2">
    <location>
        <begin position="195"/>
        <end position="213"/>
    </location>
</feature>
<evidence type="ECO:0000313" key="4">
    <source>
        <dbReference type="EMBL" id="MDA3767482.1"/>
    </source>
</evidence>
<evidence type="ECO:0000313" key="5">
    <source>
        <dbReference type="Proteomes" id="UP001210502"/>
    </source>
</evidence>
<comment type="caution">
    <text evidence="4">The sequence shown here is derived from an EMBL/GenBank/DDBJ whole genome shotgun (WGS) entry which is preliminary data.</text>
</comment>
<feature type="transmembrane region" description="Helical" evidence="2">
    <location>
        <begin position="125"/>
        <end position="146"/>
    </location>
</feature>
<evidence type="ECO:0000256" key="1">
    <source>
        <dbReference type="SAM" id="MobiDB-lite"/>
    </source>
</evidence>
<proteinExistence type="predicted"/>
<dbReference type="Proteomes" id="UP001210502">
    <property type="component" value="Unassembled WGS sequence"/>
</dbReference>
<organism evidence="4 5">
    <name type="scientific">Lactobacillus delbrueckii</name>
    <dbReference type="NCBI Taxonomy" id="1584"/>
    <lineage>
        <taxon>Bacteria</taxon>
        <taxon>Bacillati</taxon>
        <taxon>Bacillota</taxon>
        <taxon>Bacilli</taxon>
        <taxon>Lactobacillales</taxon>
        <taxon>Lactobacillaceae</taxon>
        <taxon>Lactobacillus</taxon>
    </lineage>
</organism>
<dbReference type="Pfam" id="PF13240">
    <property type="entry name" value="Zn_Ribbon_1"/>
    <property type="match status" value="1"/>
</dbReference>
<dbReference type="InterPro" id="IPR046481">
    <property type="entry name" value="DUF6574"/>
</dbReference>
<keyword evidence="2" id="KW-0812">Transmembrane</keyword>
<feature type="transmembrane region" description="Helical" evidence="2">
    <location>
        <begin position="152"/>
        <end position="174"/>
    </location>
</feature>
<reference evidence="4" key="1">
    <citation type="submission" date="2023-01" db="EMBL/GenBank/DDBJ databases">
        <title>Sequencing of the bacterial strains from artisanal fermented milk Matsoni.</title>
        <authorList>
            <person name="Rozman V."/>
            <person name="Accetto T."/>
            <person name="Bogovic Matijasic B."/>
        </authorList>
    </citation>
    <scope>NUCLEOTIDE SEQUENCE</scope>
    <source>
        <strain evidence="4">Lbl333</strain>
    </source>
</reference>
<evidence type="ECO:0000256" key="2">
    <source>
        <dbReference type="SAM" id="Phobius"/>
    </source>
</evidence>
<feature type="transmembrane region" description="Helical" evidence="2">
    <location>
        <begin position="93"/>
        <end position="113"/>
    </location>
</feature>
<feature type="transmembrane region" description="Helical" evidence="2">
    <location>
        <begin position="250"/>
        <end position="270"/>
    </location>
</feature>